<feature type="region of interest" description="Disordered" evidence="1">
    <location>
        <begin position="142"/>
        <end position="241"/>
    </location>
</feature>
<keyword evidence="3" id="KW-1185">Reference proteome</keyword>
<feature type="region of interest" description="Disordered" evidence="1">
    <location>
        <begin position="265"/>
        <end position="327"/>
    </location>
</feature>
<organism evidence="2 3">
    <name type="scientific">Orbilia javanica</name>
    <dbReference type="NCBI Taxonomy" id="47235"/>
    <lineage>
        <taxon>Eukaryota</taxon>
        <taxon>Fungi</taxon>
        <taxon>Dikarya</taxon>
        <taxon>Ascomycota</taxon>
        <taxon>Pezizomycotina</taxon>
        <taxon>Orbiliomycetes</taxon>
        <taxon>Orbiliales</taxon>
        <taxon>Orbiliaceae</taxon>
        <taxon>Orbilia</taxon>
    </lineage>
</organism>
<feature type="compositionally biased region" description="Acidic residues" evidence="1">
    <location>
        <begin position="156"/>
        <end position="180"/>
    </location>
</feature>
<evidence type="ECO:0000256" key="1">
    <source>
        <dbReference type="SAM" id="MobiDB-lite"/>
    </source>
</evidence>
<dbReference type="Proteomes" id="UP001313282">
    <property type="component" value="Unassembled WGS sequence"/>
</dbReference>
<proteinExistence type="predicted"/>
<dbReference type="EMBL" id="JAVHNR010000002">
    <property type="protein sequence ID" value="KAK6351382.1"/>
    <property type="molecule type" value="Genomic_DNA"/>
</dbReference>
<feature type="compositionally biased region" description="Polar residues" evidence="1">
    <location>
        <begin position="438"/>
        <end position="447"/>
    </location>
</feature>
<feature type="compositionally biased region" description="Basic and acidic residues" evidence="1">
    <location>
        <begin position="77"/>
        <end position="93"/>
    </location>
</feature>
<sequence>MRAEYFISKIIGLYLLTGIAYGATIPSHRPVHQEGDINPETHGPGTGIPAGKHQLLKRTPNPQYPPRGSNENSLDDIDPRERGLGNREEDERSNGPWDMFGNLSPDTLDDLRIHRDLVPNPAPQNMGLGLGLIAPRPVINVNPVGGNAPQQQAVPQDDEDGSEVEEEEKSNTEIEEEEKEGTEIHEQEREDTEIEEEKEGTEIEEEEKEASEQFRYEPSEISQRSQNSIQQANSAAGQSPDYIFPGFQRNFLELSRRPSLLESPSIHSRFAPSSGGRSRSSPTRVGRRRSGVFGNFDPSTIRDASGEGRLYGIGRNRRQSASSPSVDLLDFGGNSLLSRFNSGEGPLMRPVTLNFGHESAYPQNVQTTQLTENRDFMRDDLFSQSLDDDFPAPRGVVSQSNQPDGNGQPPRGATLVDVTGGLGGAPVYRQEEVKEESYSSGLDSDST</sequence>
<dbReference type="AlphaFoldDB" id="A0AAN8N2V8"/>
<evidence type="ECO:0000313" key="3">
    <source>
        <dbReference type="Proteomes" id="UP001313282"/>
    </source>
</evidence>
<comment type="caution">
    <text evidence="2">The sequence shown here is derived from an EMBL/GenBank/DDBJ whole genome shotgun (WGS) entry which is preliminary data.</text>
</comment>
<feature type="compositionally biased region" description="Polar residues" evidence="1">
    <location>
        <begin position="220"/>
        <end position="237"/>
    </location>
</feature>
<feature type="region of interest" description="Disordered" evidence="1">
    <location>
        <begin position="30"/>
        <end position="103"/>
    </location>
</feature>
<feature type="compositionally biased region" description="Low complexity" evidence="1">
    <location>
        <begin position="265"/>
        <end position="284"/>
    </location>
</feature>
<reference evidence="2 3" key="1">
    <citation type="submission" date="2019-10" db="EMBL/GenBank/DDBJ databases">
        <authorList>
            <person name="Palmer J.M."/>
        </authorList>
    </citation>
    <scope>NUCLEOTIDE SEQUENCE [LARGE SCALE GENOMIC DNA]</scope>
    <source>
        <strain evidence="2 3">TWF718</strain>
    </source>
</reference>
<feature type="compositionally biased region" description="Acidic residues" evidence="1">
    <location>
        <begin position="189"/>
        <end position="209"/>
    </location>
</feature>
<gene>
    <name evidence="2" type="ORF">TWF718_004543</name>
</gene>
<accession>A0AAN8N2V8</accession>
<evidence type="ECO:0000313" key="2">
    <source>
        <dbReference type="EMBL" id="KAK6351382.1"/>
    </source>
</evidence>
<protein>
    <submittedName>
        <fullName evidence="2">Uncharacterized protein</fullName>
    </submittedName>
</protein>
<name>A0AAN8N2V8_9PEZI</name>
<feature type="region of interest" description="Disordered" evidence="1">
    <location>
        <begin position="387"/>
        <end position="447"/>
    </location>
</feature>